<reference evidence="1 2" key="1">
    <citation type="submission" date="2019-02" db="EMBL/GenBank/DDBJ databases">
        <title>Deep-cultivation of Planctomycetes and their phenomic and genomic characterization uncovers novel biology.</title>
        <authorList>
            <person name="Wiegand S."/>
            <person name="Jogler M."/>
            <person name="Boedeker C."/>
            <person name="Pinto D."/>
            <person name="Vollmers J."/>
            <person name="Rivas-Marin E."/>
            <person name="Kohn T."/>
            <person name="Peeters S.H."/>
            <person name="Heuer A."/>
            <person name="Rast P."/>
            <person name="Oberbeckmann S."/>
            <person name="Bunk B."/>
            <person name="Jeske O."/>
            <person name="Meyerdierks A."/>
            <person name="Storesund J.E."/>
            <person name="Kallscheuer N."/>
            <person name="Luecker S."/>
            <person name="Lage O.M."/>
            <person name="Pohl T."/>
            <person name="Merkel B.J."/>
            <person name="Hornburger P."/>
            <person name="Mueller R.-W."/>
            <person name="Bruemmer F."/>
            <person name="Labrenz M."/>
            <person name="Spormann A.M."/>
            <person name="Op den Camp H."/>
            <person name="Overmann J."/>
            <person name="Amann R."/>
            <person name="Jetten M.S.M."/>
            <person name="Mascher T."/>
            <person name="Medema M.H."/>
            <person name="Devos D.P."/>
            <person name="Kaster A.-K."/>
            <person name="Ovreas L."/>
            <person name="Rohde M."/>
            <person name="Galperin M.Y."/>
            <person name="Jogler C."/>
        </authorList>
    </citation>
    <scope>NUCLEOTIDE SEQUENCE [LARGE SCALE GENOMIC DNA]</scope>
    <source>
        <strain evidence="1 2">ElP</strain>
    </source>
</reference>
<dbReference type="SUPFAM" id="SSF53756">
    <property type="entry name" value="UDP-Glycosyltransferase/glycogen phosphorylase"/>
    <property type="match status" value="1"/>
</dbReference>
<dbReference type="InterPro" id="IPR050194">
    <property type="entry name" value="Glycosyltransferase_grp1"/>
</dbReference>
<dbReference type="PANTHER" id="PTHR45947">
    <property type="entry name" value="SULFOQUINOVOSYL TRANSFERASE SQD2"/>
    <property type="match status" value="1"/>
</dbReference>
<dbReference type="PANTHER" id="PTHR45947:SF3">
    <property type="entry name" value="SULFOQUINOVOSYL TRANSFERASE SQD2"/>
    <property type="match status" value="1"/>
</dbReference>
<sequence length="455" mass="49588">MIAPLASGMDDSTIRDDLVTHLALHSPPERGPAGPEPGPMALVACPDARPPAYQAAIGLAGRAQLDTFLTGFYDRGDGPFRRVASRVLDQGRRSRLERALGRRHHPDLPGDRVRSTLAFDLALAAEKRLSGKSRRSVSRWRTEHFDRTLEARIRREPPGVAFVFSDVGSGHALPLCRSWGIPTVLSMVHGDVREERRILDEEAERCPEAFGLYLGDATLDRAELDYLHGRRLRDLEYADLVLVPSGHIAGELRKNGFPGDRIRVVPYASDVRRFRPDPAKVHGSGCTFLFAGGISQRKGIAYLLRAWQSVRRPGWRLQLLGEPPRAFGPLAPLLVGVEVLGRVPHGEVPAAMARADVFVFPSLFEGSAVVTYEALSCGLPGVVTPSSGSVARDGLDGIVVPPADVAALAGAMERLGSDPELRAFCSRNARSQAERFDWPRYHRAVVEAVGAVAPR</sequence>
<dbReference type="CDD" id="cd03801">
    <property type="entry name" value="GT4_PimA-like"/>
    <property type="match status" value="1"/>
</dbReference>
<keyword evidence="1" id="KW-0328">Glycosyltransferase</keyword>
<dbReference type="KEGG" id="tpla:ElP_17040"/>
<dbReference type="EMBL" id="CP036426">
    <property type="protein sequence ID" value="QDV33825.1"/>
    <property type="molecule type" value="Genomic_DNA"/>
</dbReference>
<evidence type="ECO:0000313" key="1">
    <source>
        <dbReference type="EMBL" id="QDV33825.1"/>
    </source>
</evidence>
<evidence type="ECO:0000313" key="2">
    <source>
        <dbReference type="Proteomes" id="UP000317835"/>
    </source>
</evidence>
<protein>
    <submittedName>
        <fullName evidence="1">Alpha-D-kanosaminyltransferase</fullName>
        <ecNumber evidence="1">2.4.1.301</ecNumber>
    </submittedName>
</protein>
<dbReference type="Proteomes" id="UP000317835">
    <property type="component" value="Chromosome"/>
</dbReference>
<accession>A0A518GZ08</accession>
<organism evidence="1 2">
    <name type="scientific">Tautonia plasticadhaerens</name>
    <dbReference type="NCBI Taxonomy" id="2527974"/>
    <lineage>
        <taxon>Bacteria</taxon>
        <taxon>Pseudomonadati</taxon>
        <taxon>Planctomycetota</taxon>
        <taxon>Planctomycetia</taxon>
        <taxon>Isosphaerales</taxon>
        <taxon>Isosphaeraceae</taxon>
        <taxon>Tautonia</taxon>
    </lineage>
</organism>
<keyword evidence="1" id="KW-0808">Transferase</keyword>
<dbReference type="EC" id="2.4.1.301" evidence="1"/>
<gene>
    <name evidence="1" type="primary">kanE_2</name>
    <name evidence="1" type="ORF">ElP_17040</name>
</gene>
<dbReference type="Pfam" id="PF13692">
    <property type="entry name" value="Glyco_trans_1_4"/>
    <property type="match status" value="1"/>
</dbReference>
<proteinExistence type="predicted"/>
<dbReference type="AlphaFoldDB" id="A0A518GZ08"/>
<dbReference type="RefSeq" id="WP_231749567.1">
    <property type="nucleotide sequence ID" value="NZ_CP036426.1"/>
</dbReference>
<name>A0A518GZ08_9BACT</name>
<keyword evidence="2" id="KW-1185">Reference proteome</keyword>
<dbReference type="GO" id="GO:0016757">
    <property type="term" value="F:glycosyltransferase activity"/>
    <property type="evidence" value="ECO:0007669"/>
    <property type="project" value="UniProtKB-KW"/>
</dbReference>
<dbReference type="Gene3D" id="3.40.50.2000">
    <property type="entry name" value="Glycogen Phosphorylase B"/>
    <property type="match status" value="2"/>
</dbReference>